<dbReference type="AlphaFoldDB" id="X1G1J4"/>
<gene>
    <name evidence="1" type="ORF">S01H4_02484</name>
    <name evidence="2" type="ORF">S03H2_39830</name>
    <name evidence="3" type="ORF">S03H2_55628</name>
    <name evidence="4" type="ORF">S12H4_00742</name>
</gene>
<sequence>MADILSELDKYIPEDNPRRWAKLSSDIDFRRLQLTLLKEILIELKQINAK</sequence>
<comment type="caution">
    <text evidence="2">The sequence shown here is derived from an EMBL/GenBank/DDBJ whole genome shotgun (WGS) entry which is preliminary data.</text>
</comment>
<organism evidence="2">
    <name type="scientific">marine sediment metagenome</name>
    <dbReference type="NCBI Taxonomy" id="412755"/>
    <lineage>
        <taxon>unclassified sequences</taxon>
        <taxon>metagenomes</taxon>
        <taxon>ecological metagenomes</taxon>
    </lineage>
</organism>
<evidence type="ECO:0000313" key="1">
    <source>
        <dbReference type="EMBL" id="GAG73406.1"/>
    </source>
</evidence>
<evidence type="ECO:0000313" key="4">
    <source>
        <dbReference type="EMBL" id="GAI59739.1"/>
    </source>
</evidence>
<evidence type="ECO:0000313" key="2">
    <source>
        <dbReference type="EMBL" id="GAH51776.1"/>
    </source>
</evidence>
<proteinExistence type="predicted"/>
<dbReference type="EMBL" id="BARU01035550">
    <property type="protein sequence ID" value="GAH81828.1"/>
    <property type="molecule type" value="Genomic_DNA"/>
</dbReference>
<accession>X1G1J4</accession>
<dbReference type="EMBL" id="BARW01000110">
    <property type="protein sequence ID" value="GAI59739.1"/>
    <property type="molecule type" value="Genomic_DNA"/>
</dbReference>
<dbReference type="EMBL" id="BARU01024654">
    <property type="protein sequence ID" value="GAH51776.1"/>
    <property type="molecule type" value="Genomic_DNA"/>
</dbReference>
<evidence type="ECO:0000313" key="3">
    <source>
        <dbReference type="EMBL" id="GAH81828.1"/>
    </source>
</evidence>
<name>X1G1J4_9ZZZZ</name>
<reference evidence="2" key="1">
    <citation type="journal article" date="2014" name="Front. Microbiol.">
        <title>High frequency of phylogenetically diverse reductive dehalogenase-homologous genes in deep subseafloor sedimentary metagenomes.</title>
        <authorList>
            <person name="Kawai M."/>
            <person name="Futagami T."/>
            <person name="Toyoda A."/>
            <person name="Takaki Y."/>
            <person name="Nishi S."/>
            <person name="Hori S."/>
            <person name="Arai W."/>
            <person name="Tsubouchi T."/>
            <person name="Morono Y."/>
            <person name="Uchiyama I."/>
            <person name="Ito T."/>
            <person name="Fujiyama A."/>
            <person name="Inagaki F."/>
            <person name="Takami H."/>
        </authorList>
    </citation>
    <scope>NUCLEOTIDE SEQUENCE</scope>
    <source>
        <strain evidence="2">Expedition CK06-06</strain>
    </source>
</reference>
<protein>
    <submittedName>
        <fullName evidence="2">Uncharacterized protein</fullName>
    </submittedName>
</protein>
<dbReference type="EMBL" id="BART01000543">
    <property type="protein sequence ID" value="GAG73406.1"/>
    <property type="molecule type" value="Genomic_DNA"/>
</dbReference>